<feature type="domain" description="Aminotransferase-like plant mobile" evidence="2">
    <location>
        <begin position="98"/>
        <end position="147"/>
    </location>
</feature>
<dbReference type="AlphaFoldDB" id="A0A7J7MIT0"/>
<protein>
    <recommendedName>
        <fullName evidence="2">Aminotransferase-like plant mobile domain-containing protein</fullName>
    </recommendedName>
</protein>
<proteinExistence type="predicted"/>
<dbReference type="Proteomes" id="UP000541444">
    <property type="component" value="Unassembled WGS sequence"/>
</dbReference>
<reference evidence="3 4" key="1">
    <citation type="journal article" date="2020" name="IScience">
        <title>Genome Sequencing of the Endangered Kingdonia uniflora (Circaeasteraceae, Ranunculales) Reveals Potential Mechanisms of Evolutionary Specialization.</title>
        <authorList>
            <person name="Sun Y."/>
            <person name="Deng T."/>
            <person name="Zhang A."/>
            <person name="Moore M.J."/>
            <person name="Landis J.B."/>
            <person name="Lin N."/>
            <person name="Zhang H."/>
            <person name="Zhang X."/>
            <person name="Huang J."/>
            <person name="Zhang X."/>
            <person name="Sun H."/>
            <person name="Wang H."/>
        </authorList>
    </citation>
    <scope>NUCLEOTIDE SEQUENCE [LARGE SCALE GENOMIC DNA]</scope>
    <source>
        <strain evidence="3">TB1705</strain>
        <tissue evidence="3">Leaf</tissue>
    </source>
</reference>
<dbReference type="PANTHER" id="PTHR46033">
    <property type="entry name" value="PROTEIN MAIN-LIKE 2"/>
    <property type="match status" value="1"/>
</dbReference>
<comment type="caution">
    <text evidence="3">The sequence shown here is derived from an EMBL/GenBank/DDBJ whole genome shotgun (WGS) entry which is preliminary data.</text>
</comment>
<dbReference type="PANTHER" id="PTHR46033:SF1">
    <property type="entry name" value="PROTEIN MAIN-LIKE 2"/>
    <property type="match status" value="1"/>
</dbReference>
<feature type="compositionally biased region" description="Polar residues" evidence="1">
    <location>
        <begin position="16"/>
        <end position="34"/>
    </location>
</feature>
<dbReference type="GO" id="GO:0010073">
    <property type="term" value="P:meristem maintenance"/>
    <property type="evidence" value="ECO:0007669"/>
    <property type="project" value="InterPro"/>
</dbReference>
<evidence type="ECO:0000256" key="1">
    <source>
        <dbReference type="SAM" id="MobiDB-lite"/>
    </source>
</evidence>
<feature type="region of interest" description="Disordered" evidence="1">
    <location>
        <begin position="1"/>
        <end position="43"/>
    </location>
</feature>
<evidence type="ECO:0000313" key="3">
    <source>
        <dbReference type="EMBL" id="KAF6154796.1"/>
    </source>
</evidence>
<evidence type="ECO:0000313" key="4">
    <source>
        <dbReference type="Proteomes" id="UP000541444"/>
    </source>
</evidence>
<dbReference type="InterPro" id="IPR044824">
    <property type="entry name" value="MAIN-like"/>
</dbReference>
<evidence type="ECO:0000259" key="2">
    <source>
        <dbReference type="Pfam" id="PF10536"/>
    </source>
</evidence>
<organism evidence="3 4">
    <name type="scientific">Kingdonia uniflora</name>
    <dbReference type="NCBI Taxonomy" id="39325"/>
    <lineage>
        <taxon>Eukaryota</taxon>
        <taxon>Viridiplantae</taxon>
        <taxon>Streptophyta</taxon>
        <taxon>Embryophyta</taxon>
        <taxon>Tracheophyta</taxon>
        <taxon>Spermatophyta</taxon>
        <taxon>Magnoliopsida</taxon>
        <taxon>Ranunculales</taxon>
        <taxon>Circaeasteraceae</taxon>
        <taxon>Kingdonia</taxon>
    </lineage>
</organism>
<gene>
    <name evidence="3" type="ORF">GIB67_032408</name>
</gene>
<dbReference type="Pfam" id="PF10536">
    <property type="entry name" value="PMD"/>
    <property type="match status" value="1"/>
</dbReference>
<dbReference type="EMBL" id="JACGCM010001456">
    <property type="protein sequence ID" value="KAF6154796.1"/>
    <property type="molecule type" value="Genomic_DNA"/>
</dbReference>
<dbReference type="OrthoDB" id="1937804at2759"/>
<dbReference type="InterPro" id="IPR019557">
    <property type="entry name" value="AminoTfrase-like_pln_mobile"/>
</dbReference>
<keyword evidence="4" id="KW-1185">Reference proteome</keyword>
<accession>A0A7J7MIT0</accession>
<name>A0A7J7MIT0_9MAGN</name>
<sequence>MAREGDLLTYKKKSNTIDPSTVLPPNTVDTSNKGVSEPTPPIESAQATLGAQAESAQAEKLPVRVHHHQSMWDLTKEPQVVQDFIKLKGLDRIGAISYSYYNSTLIFAFAECWQPETNSFYFKWGKMNPTLDDAEQLVGLLVDGDTTVIGST</sequence>